<organism evidence="2 3">
    <name type="scientific">Tetranychus urticae</name>
    <name type="common">Two-spotted spider mite</name>
    <dbReference type="NCBI Taxonomy" id="32264"/>
    <lineage>
        <taxon>Eukaryota</taxon>
        <taxon>Metazoa</taxon>
        <taxon>Ecdysozoa</taxon>
        <taxon>Arthropoda</taxon>
        <taxon>Chelicerata</taxon>
        <taxon>Arachnida</taxon>
        <taxon>Acari</taxon>
        <taxon>Acariformes</taxon>
        <taxon>Trombidiformes</taxon>
        <taxon>Prostigmata</taxon>
        <taxon>Eleutherengona</taxon>
        <taxon>Raphignathae</taxon>
        <taxon>Tetranychoidea</taxon>
        <taxon>Tetranychidae</taxon>
        <taxon>Tetranychus</taxon>
    </lineage>
</organism>
<evidence type="ECO:0008006" key="4">
    <source>
        <dbReference type="Google" id="ProtNLM"/>
    </source>
</evidence>
<feature type="compositionally biased region" description="Pro residues" evidence="1">
    <location>
        <begin position="470"/>
        <end position="479"/>
    </location>
</feature>
<dbReference type="EnsemblMetazoa" id="tetur23g01870.1">
    <property type="protein sequence ID" value="tetur23g01870.1"/>
    <property type="gene ID" value="tetur23g01870"/>
</dbReference>
<feature type="compositionally biased region" description="Basic and acidic residues" evidence="1">
    <location>
        <begin position="225"/>
        <end position="237"/>
    </location>
</feature>
<feature type="region of interest" description="Disordered" evidence="1">
    <location>
        <begin position="159"/>
        <end position="182"/>
    </location>
</feature>
<reference evidence="3" key="1">
    <citation type="submission" date="2011-08" db="EMBL/GenBank/DDBJ databases">
        <authorList>
            <person name="Rombauts S."/>
        </authorList>
    </citation>
    <scope>NUCLEOTIDE SEQUENCE</scope>
    <source>
        <strain evidence="3">London</strain>
    </source>
</reference>
<dbReference type="EMBL" id="CAEY01000614">
    <property type="status" value="NOT_ANNOTATED_CDS"/>
    <property type="molecule type" value="Genomic_DNA"/>
</dbReference>
<dbReference type="HOGENOM" id="CLU_396561_0_0_1"/>
<dbReference type="Proteomes" id="UP000015104">
    <property type="component" value="Unassembled WGS sequence"/>
</dbReference>
<feature type="compositionally biased region" description="Polar residues" evidence="1">
    <location>
        <begin position="494"/>
        <end position="515"/>
    </location>
</feature>
<proteinExistence type="predicted"/>
<dbReference type="eggNOG" id="KOG0199">
    <property type="taxonomic scope" value="Eukaryota"/>
</dbReference>
<sequence length="695" mass="77197">MSDKQVIVKTDRKDTETKDKSYYKRNIGEEGGRFNDHEYHEITDDGVVSPRFETFDFGPSLMDEVFKELDIIKPEFTDDLNGQQKTINDCNSNVKNEIKEIVNKLTLNKDKSNKSKTTVKPISPAEEQNLDSAIAMAKELATLSMMEFEFKPVTELKSVGENSYSDSPRTPTSPNKKKFSFKFKNSPKVERKNFSEKAGNISDIQSMLTEEAKSAYSSLIEKGEGLDKSKMESDKRHLPSSHHVSGATITSTAANSVNLGNTNISQPSETDTIDLNPLRLLRNGFSIIPKVKGNKQRIAATPQTASLARLTANVNRSNLGAPPPPPAAPPALTNPTSTNSLSYNSIGSMLMGLSDDNSQQNALPLPPRDRTKQLQPACLKQHQRKHPLILPGSSIGPISGPISLDSNGSYDISSPADPPMSTFKPHLPAMKHGLSNEAQPSYVNYVPPRGPEISDIKYSSPASTMSPKRNPVPNPPPKPNRSFLNEEPLESKHPTSTASVDNHASVKPTQQFNETKTYDGVTQPPIKTSSINCRVSPLDYTTSAANKPSLVRTIDSKEPDPDEVRVMQKIQLSTEECIKILRTTGCDIHKAIKCVRLRETLKSHSIDIDCNWAEMLARFNWNMRQASNYLIATQGLPEDTTEEFNEKQQPSNEFQKIICHIFFKAFQPDLISSLFSLNEKYFHGWIAATYSDKDK</sequence>
<evidence type="ECO:0000313" key="3">
    <source>
        <dbReference type="Proteomes" id="UP000015104"/>
    </source>
</evidence>
<accession>T1KVU3</accession>
<name>T1KVU3_TETUR</name>
<dbReference type="AlphaFoldDB" id="T1KVU3"/>
<keyword evidence="3" id="KW-1185">Reference proteome</keyword>
<feature type="region of interest" description="Disordered" evidence="1">
    <location>
        <begin position="225"/>
        <end position="247"/>
    </location>
</feature>
<feature type="compositionally biased region" description="Polar residues" evidence="1">
    <location>
        <begin position="160"/>
        <end position="172"/>
    </location>
</feature>
<evidence type="ECO:0000313" key="2">
    <source>
        <dbReference type="EnsemblMetazoa" id="tetur23g01870.1"/>
    </source>
</evidence>
<dbReference type="STRING" id="32264.T1KVU3"/>
<feature type="region of interest" description="Disordered" evidence="1">
    <location>
        <begin position="445"/>
        <end position="526"/>
    </location>
</feature>
<protein>
    <recommendedName>
        <fullName evidence="4">UBA domain-containing protein</fullName>
    </recommendedName>
</protein>
<evidence type="ECO:0000256" key="1">
    <source>
        <dbReference type="SAM" id="MobiDB-lite"/>
    </source>
</evidence>
<reference evidence="2" key="2">
    <citation type="submission" date="2015-06" db="UniProtKB">
        <authorList>
            <consortium name="EnsemblMetazoa"/>
        </authorList>
    </citation>
    <scope>IDENTIFICATION</scope>
</reference>
<feature type="region of interest" description="Disordered" evidence="1">
    <location>
        <begin position="315"/>
        <end position="340"/>
    </location>
</feature>